<comment type="caution">
    <text evidence="3">The sequence shown here is derived from an EMBL/GenBank/DDBJ whole genome shotgun (WGS) entry which is preliminary data.</text>
</comment>
<gene>
    <name evidence="3" type="ORF">G5S52_03215</name>
</gene>
<dbReference type="Proteomes" id="UP000473008">
    <property type="component" value="Unassembled WGS sequence"/>
</dbReference>
<dbReference type="EMBL" id="JAALDL010000002">
    <property type="protein sequence ID" value="NGN96697.1"/>
    <property type="molecule type" value="Genomic_DNA"/>
</dbReference>
<dbReference type="Pfam" id="PF11949">
    <property type="entry name" value="DUF3466"/>
    <property type="match status" value="1"/>
</dbReference>
<accession>A0A6M1RKP7</accession>
<feature type="chain" id="PRO_5026679156" evidence="2">
    <location>
        <begin position="25"/>
        <end position="617"/>
    </location>
</feature>
<evidence type="ECO:0000313" key="4">
    <source>
        <dbReference type="Proteomes" id="UP000473008"/>
    </source>
</evidence>
<sequence length="617" mass="65702">MQFNKFKLSAIALAIAGIPAVANAAYYQVQLLDSPSSNSSQATAISSDSSKVAVEGLSGPVGLNYSEELPYMVDVEHFINSQDDLYRYCRDYLGYNTCEEWADERWYGVQASGTVCKEEDSEQNCLGGLKKEIDAWTNGFTSNSIAELSGNRVDPFDSGVWGTEPNAPVQANSSNVVINAINGDDAIGASSSPFYKLGSNYVRAFKSRGFNGADELLPPKDSTDVIDTIGQTNANGFVIADPDGTATTILFGSASISNMAEPTNGNKVPEGATNELSNLNSCSSTVNWTDRACQYYQFANQAAIWVPSYTDEPQRARVIADFPDGATGNTDDTAQASVNAAALVSGASAPTLVGFNTYNDSRFYGRAVKFSPVADFSTCLTDLETDATKRCWTMSLIPGVDIRQGGDIVYRYTEATDINSNGLVVGVAKSARLNNGAYAETIFVNNGNSTTLLGASQNALFFSGYNGTAAAINNSNELVGKVDTENARDRSRRQRGYIYAHGGTIGSSSAWLLDDLTNDGNASGNNNQFRIAEAFDINDKGDIAASAFFCDGGYSSVAHDALCNGTEELVAVKLTRDDTAQITARPYEVKTIERSGGGIGVLGLGLLALGGIFRRKK</sequence>
<evidence type="ECO:0000256" key="2">
    <source>
        <dbReference type="SAM" id="SignalP"/>
    </source>
</evidence>
<keyword evidence="1" id="KW-1133">Transmembrane helix</keyword>
<organism evidence="3 4">
    <name type="scientific">Grimontia sedimenti</name>
    <dbReference type="NCBI Taxonomy" id="2711294"/>
    <lineage>
        <taxon>Bacteria</taxon>
        <taxon>Pseudomonadati</taxon>
        <taxon>Pseudomonadota</taxon>
        <taxon>Gammaproteobacteria</taxon>
        <taxon>Vibrionales</taxon>
        <taxon>Vibrionaceae</taxon>
        <taxon>Grimontia</taxon>
    </lineage>
</organism>
<dbReference type="InterPro" id="IPR022562">
    <property type="entry name" value="DUF3466"/>
</dbReference>
<proteinExistence type="predicted"/>
<keyword evidence="2" id="KW-0732">Signal</keyword>
<reference evidence="3 4" key="1">
    <citation type="submission" date="2020-02" db="EMBL/GenBank/DDBJ databases">
        <title>The draft genome of Grimontia sedimenta sp. nov., isolated from benthic sediments near coral reefs south of Kuwait.</title>
        <authorList>
            <person name="Mahmoud H.M."/>
            <person name="Jose L."/>
            <person name="Eapen S."/>
        </authorList>
    </citation>
    <scope>NUCLEOTIDE SEQUENCE [LARGE SCALE GENOMIC DNA]</scope>
    <source>
        <strain evidence="3 4">S25</strain>
    </source>
</reference>
<dbReference type="RefSeq" id="WP_165011772.1">
    <property type="nucleotide sequence ID" value="NZ_JAALDL010000002.1"/>
</dbReference>
<keyword evidence="4" id="KW-1185">Reference proteome</keyword>
<evidence type="ECO:0000256" key="1">
    <source>
        <dbReference type="SAM" id="Phobius"/>
    </source>
</evidence>
<name>A0A6M1RKP7_9GAMM</name>
<keyword evidence="1" id="KW-0472">Membrane</keyword>
<feature type="signal peptide" evidence="2">
    <location>
        <begin position="1"/>
        <end position="24"/>
    </location>
</feature>
<keyword evidence="1" id="KW-0812">Transmembrane</keyword>
<evidence type="ECO:0000313" key="3">
    <source>
        <dbReference type="EMBL" id="NGN96697.1"/>
    </source>
</evidence>
<feature type="transmembrane region" description="Helical" evidence="1">
    <location>
        <begin position="595"/>
        <end position="613"/>
    </location>
</feature>
<dbReference type="AlphaFoldDB" id="A0A6M1RKP7"/>
<protein>
    <submittedName>
        <fullName evidence="3">DUF3466 family protein</fullName>
    </submittedName>
</protein>